<feature type="signal peptide" evidence="1">
    <location>
        <begin position="1"/>
        <end position="18"/>
    </location>
</feature>
<sequence>MLRFYLFVSLMCLSRSDASLDMNEEPPLFEEGFLQSEMWEIKLIPPK</sequence>
<feature type="chain" id="PRO_5014413282" evidence="1">
    <location>
        <begin position="19"/>
        <end position="47"/>
    </location>
</feature>
<protein>
    <submittedName>
        <fullName evidence="2">LIPH isoform 5</fullName>
    </submittedName>
</protein>
<dbReference type="AlphaFoldDB" id="A0A2J8WHN2"/>
<evidence type="ECO:0000256" key="1">
    <source>
        <dbReference type="SAM" id="SignalP"/>
    </source>
</evidence>
<organism evidence="2">
    <name type="scientific">Pongo abelii</name>
    <name type="common">Sumatran orangutan</name>
    <name type="synonym">Pongo pygmaeus abelii</name>
    <dbReference type="NCBI Taxonomy" id="9601"/>
    <lineage>
        <taxon>Eukaryota</taxon>
        <taxon>Metazoa</taxon>
        <taxon>Chordata</taxon>
        <taxon>Craniata</taxon>
        <taxon>Vertebrata</taxon>
        <taxon>Euteleostomi</taxon>
        <taxon>Mammalia</taxon>
        <taxon>Eutheria</taxon>
        <taxon>Euarchontoglires</taxon>
        <taxon>Primates</taxon>
        <taxon>Haplorrhini</taxon>
        <taxon>Catarrhini</taxon>
        <taxon>Hominidae</taxon>
        <taxon>Pongo</taxon>
    </lineage>
</organism>
<proteinExistence type="predicted"/>
<name>A0A2J8WHN2_PONAB</name>
<reference evidence="2" key="1">
    <citation type="submission" date="2017-12" db="EMBL/GenBank/DDBJ databases">
        <title>High-resolution comparative analysis of great ape genomes.</title>
        <authorList>
            <person name="Pollen A."/>
            <person name="Hastie A."/>
            <person name="Hormozdiari F."/>
            <person name="Dougherty M."/>
            <person name="Liu R."/>
            <person name="Chaisson M."/>
            <person name="Hoppe E."/>
            <person name="Hill C."/>
            <person name="Pang A."/>
            <person name="Hillier L."/>
            <person name="Baker C."/>
            <person name="Armstrong J."/>
            <person name="Shendure J."/>
            <person name="Paten B."/>
            <person name="Wilson R."/>
            <person name="Chao H."/>
            <person name="Schneider V."/>
            <person name="Ventura M."/>
            <person name="Kronenberg Z."/>
            <person name="Murali S."/>
            <person name="Gordon D."/>
            <person name="Cantsilieris S."/>
            <person name="Munson K."/>
            <person name="Nelson B."/>
            <person name="Raja A."/>
            <person name="Underwood J."/>
            <person name="Diekhans M."/>
            <person name="Fiddes I."/>
            <person name="Haussler D."/>
            <person name="Eichler E."/>
        </authorList>
    </citation>
    <scope>NUCLEOTIDE SEQUENCE [LARGE SCALE GENOMIC DNA]</scope>
    <source>
        <strain evidence="2">Susie</strain>
    </source>
</reference>
<keyword evidence="1" id="KW-0732">Signal</keyword>
<comment type="caution">
    <text evidence="2">The sequence shown here is derived from an EMBL/GenBank/DDBJ whole genome shotgun (WGS) entry which is preliminary data.</text>
</comment>
<evidence type="ECO:0000313" key="2">
    <source>
        <dbReference type="EMBL" id="PNJ69273.1"/>
    </source>
</evidence>
<accession>A0A2J8WHN2</accession>
<dbReference type="EMBL" id="NDHI03003390">
    <property type="protein sequence ID" value="PNJ69273.1"/>
    <property type="molecule type" value="Genomic_DNA"/>
</dbReference>
<gene>
    <name evidence="2" type="ORF">CR201_G0010635</name>
</gene>